<proteinExistence type="predicted"/>
<dbReference type="Proteomes" id="UP000652176">
    <property type="component" value="Unassembled WGS sequence"/>
</dbReference>
<gene>
    <name evidence="2" type="ORF">IE877_22475</name>
</gene>
<reference evidence="2 3" key="1">
    <citation type="submission" date="2020-09" db="EMBL/GenBank/DDBJ databases">
        <title>Methylomonas albis sp. nov. and Methylomonas fluvii sp. nov.: Two cold-adapted methanotrophs from the River Elbe and an amended description of Methylovulum psychrotolerans strain Eb1.</title>
        <authorList>
            <person name="Bussmann I.K."/>
            <person name="Klings K.-W."/>
            <person name="Warnstedt J."/>
            <person name="Hoppert M."/>
            <person name="Saborowski A."/>
            <person name="Horn F."/>
            <person name="Liebner S."/>
        </authorList>
    </citation>
    <scope>NUCLEOTIDE SEQUENCE [LARGE SCALE GENOMIC DNA]</scope>
    <source>
        <strain evidence="2 3">EbA</strain>
    </source>
</reference>
<evidence type="ECO:0000313" key="2">
    <source>
        <dbReference type="EMBL" id="MBD9358607.1"/>
    </source>
</evidence>
<evidence type="ECO:0000313" key="3">
    <source>
        <dbReference type="Proteomes" id="UP000652176"/>
    </source>
</evidence>
<name>A0ABR9D655_9GAMM</name>
<keyword evidence="1" id="KW-0732">Signal</keyword>
<comment type="caution">
    <text evidence="2">The sequence shown here is derived from an EMBL/GenBank/DDBJ whole genome shotgun (WGS) entry which is preliminary data.</text>
</comment>
<keyword evidence="3" id="KW-1185">Reference proteome</keyword>
<dbReference type="RefSeq" id="WP_192376833.1">
    <property type="nucleotide sequence ID" value="NZ_CAJHIV010000001.1"/>
</dbReference>
<accession>A0ABR9D655</accession>
<dbReference type="EMBL" id="JACXSS010000001">
    <property type="protein sequence ID" value="MBD9358607.1"/>
    <property type="molecule type" value="Genomic_DNA"/>
</dbReference>
<feature type="chain" id="PRO_5046855988" description="GLPGLI family protein" evidence="1">
    <location>
        <begin position="20"/>
        <end position="217"/>
    </location>
</feature>
<organism evidence="2 3">
    <name type="scientific">Methylomonas albis</name>
    <dbReference type="NCBI Taxonomy" id="1854563"/>
    <lineage>
        <taxon>Bacteria</taxon>
        <taxon>Pseudomonadati</taxon>
        <taxon>Pseudomonadota</taxon>
        <taxon>Gammaproteobacteria</taxon>
        <taxon>Methylococcales</taxon>
        <taxon>Methylococcaceae</taxon>
        <taxon>Methylomonas</taxon>
    </lineage>
</organism>
<evidence type="ECO:0000256" key="1">
    <source>
        <dbReference type="SAM" id="SignalP"/>
    </source>
</evidence>
<evidence type="ECO:0008006" key="4">
    <source>
        <dbReference type="Google" id="ProtNLM"/>
    </source>
</evidence>
<feature type="signal peptide" evidence="1">
    <location>
        <begin position="1"/>
        <end position="19"/>
    </location>
</feature>
<protein>
    <recommendedName>
        <fullName evidence="4">GLPGLI family protein</fullName>
    </recommendedName>
</protein>
<sequence>MNQFNRLILLYILTSNAFAQSSLEQLNSTVFDGVIQKNYIKTNKITQQGVISACEIEFQAAYRDFRALSGSPVVLMGSFSILYFKDKSVITPTLKLVPAIMNFEHMNWDIVYPPYGEIFIGGNGLEKYKATDFKCENGGKCTGYNDSGMKIIGIVAEQHPFDGEIKISLKEGGMDSSILLSSISPEPESTQQRKKFTECILELISQAMSDLEHVIKK</sequence>